<evidence type="ECO:0000313" key="2">
    <source>
        <dbReference type="EMBL" id="GAU29739.1"/>
    </source>
</evidence>
<evidence type="ECO:0000259" key="1">
    <source>
        <dbReference type="PROSITE" id="PS50878"/>
    </source>
</evidence>
<proteinExistence type="predicted"/>
<evidence type="ECO:0000313" key="3">
    <source>
        <dbReference type="Proteomes" id="UP000242715"/>
    </source>
</evidence>
<dbReference type="SUPFAM" id="SSF56672">
    <property type="entry name" value="DNA/RNA polymerases"/>
    <property type="match status" value="1"/>
</dbReference>
<dbReference type="Proteomes" id="UP000242715">
    <property type="component" value="Unassembled WGS sequence"/>
</dbReference>
<dbReference type="InterPro" id="IPR000477">
    <property type="entry name" value="RT_dom"/>
</dbReference>
<dbReference type="InterPro" id="IPR026960">
    <property type="entry name" value="RVT-Znf"/>
</dbReference>
<dbReference type="InterPro" id="IPR043502">
    <property type="entry name" value="DNA/RNA_pol_sf"/>
</dbReference>
<dbReference type="Pfam" id="PF00078">
    <property type="entry name" value="RVT_1"/>
    <property type="match status" value="1"/>
</dbReference>
<dbReference type="EMBL" id="DF973404">
    <property type="protein sequence ID" value="GAU29739.1"/>
    <property type="molecule type" value="Genomic_DNA"/>
</dbReference>
<dbReference type="PANTHER" id="PTHR46890">
    <property type="entry name" value="NON-LTR RETROLELEMENT REVERSE TRANSCRIPTASE-LIKE PROTEIN-RELATED"/>
    <property type="match status" value="1"/>
</dbReference>
<dbReference type="InterPro" id="IPR052343">
    <property type="entry name" value="Retrotransposon-Effector_Assoc"/>
</dbReference>
<reference evidence="3" key="1">
    <citation type="journal article" date="2017" name="Front. Plant Sci.">
        <title>Climate Clever Clovers: New Paradigm to Reduce the Environmental Footprint of Ruminants by Breeding Low Methanogenic Forages Utilizing Haplotype Variation.</title>
        <authorList>
            <person name="Kaur P."/>
            <person name="Appels R."/>
            <person name="Bayer P.E."/>
            <person name="Keeble-Gagnere G."/>
            <person name="Wang J."/>
            <person name="Hirakawa H."/>
            <person name="Shirasawa K."/>
            <person name="Vercoe P."/>
            <person name="Stefanova K."/>
            <person name="Durmic Z."/>
            <person name="Nichols P."/>
            <person name="Revell C."/>
            <person name="Isobe S.N."/>
            <person name="Edwards D."/>
            <person name="Erskine W."/>
        </authorList>
    </citation>
    <scope>NUCLEOTIDE SEQUENCE [LARGE SCALE GENOMIC DNA]</scope>
    <source>
        <strain evidence="3">cv. Daliak</strain>
    </source>
</reference>
<dbReference type="PANTHER" id="PTHR46890:SF48">
    <property type="entry name" value="RNA-DIRECTED DNA POLYMERASE"/>
    <property type="match status" value="1"/>
</dbReference>
<accession>A0A2Z6NDH5</accession>
<dbReference type="AlphaFoldDB" id="A0A2Z6NDH5"/>
<organism evidence="2 3">
    <name type="scientific">Trifolium subterraneum</name>
    <name type="common">Subterranean clover</name>
    <dbReference type="NCBI Taxonomy" id="3900"/>
    <lineage>
        <taxon>Eukaryota</taxon>
        <taxon>Viridiplantae</taxon>
        <taxon>Streptophyta</taxon>
        <taxon>Embryophyta</taxon>
        <taxon>Tracheophyta</taxon>
        <taxon>Spermatophyta</taxon>
        <taxon>Magnoliopsida</taxon>
        <taxon>eudicotyledons</taxon>
        <taxon>Gunneridae</taxon>
        <taxon>Pentapetalae</taxon>
        <taxon>rosids</taxon>
        <taxon>fabids</taxon>
        <taxon>Fabales</taxon>
        <taxon>Fabaceae</taxon>
        <taxon>Papilionoideae</taxon>
        <taxon>50 kb inversion clade</taxon>
        <taxon>NPAAA clade</taxon>
        <taxon>Hologalegina</taxon>
        <taxon>IRL clade</taxon>
        <taxon>Trifolieae</taxon>
        <taxon>Trifolium</taxon>
    </lineage>
</organism>
<keyword evidence="3" id="KW-1185">Reference proteome</keyword>
<dbReference type="PROSITE" id="PS50878">
    <property type="entry name" value="RT_POL"/>
    <property type="match status" value="1"/>
</dbReference>
<dbReference type="OrthoDB" id="5244787at2759"/>
<dbReference type="Pfam" id="PF13966">
    <property type="entry name" value="zf-RVT"/>
    <property type="match status" value="1"/>
</dbReference>
<feature type="domain" description="Reverse transcriptase" evidence="1">
    <location>
        <begin position="308"/>
        <end position="587"/>
    </location>
</feature>
<sequence length="880" mass="99225">MAIKPEMPLWVSPGSDAGSEASRERGALSLALKVVMQLHRHPKPNSNSQKQKFHPRLRANEENWGPRPTWMLKCWTEVPGYQQFVRNKLASLHIEGWGGFVLKEKLKRIKLALKEWHATHSQNLPSKIDLLKGCLSALEVKGEEAALSEAELEELHGITSDIHSLSHRSASISWQQSRSLWLKEGDASTKYFHSVSANRRRVNVISSIQVDGVTTEGVQPIRQAVVAHFASHFKASDVDRPGVDNLQFRRLTPLEGGSLIIPFSVEEVKTAVWDCDSYKSPGPDGVNFGFIKDFWPELQDDIMRFVTDFHRNGKLTKGLNSTFIALIPKVDSPQRLNDFRPISLVGSLYKILEKVLANRLRMVIGSVISESQTAFVKDRQILDGILIANEAVDEARRNKKELMLFKVDFEKAYDSVDWGYLDAVMGRMSFLVLWKKWIKECIGTASASVLVNGSPTEEFPLERGLRQGDPLSPFLFLIAAKGLNVLMQALVEHQFFSGYSFGVQNQNSVSHLQFADDTLLLGTKSWANVRALRVALVLFETMSGLKVNFNKSMLVGVNIVDSWLSAAATTLRCKVGKVPFLYLGLPIGGDPTRLGFWETMLTRIQNRLSGWKSRFLSFGGRVLAARYGVERGCVRAGGRKGSVWWREIVRIRDGAGGIGGGWFGENVVKKAQTPDVWIWRPDPVRGYSVQGAYYLLTSHPLDPLDGADDLIWHRQVPLKVSIFAWRLLRDRLPTRMNLANRGIITPDAQSCVAGCGEMESTQHLFLACSTFGSLWSMVRAWLGITSVDPIILTDHFLQFTWSSGGLRARRSFLQLIWLLCVWVIWNERNQRLFQNSELSPPLLLDKVKLYSYWWLKTTNSTITSNYHSWWSSPFTCLGLL</sequence>
<protein>
    <recommendedName>
        <fullName evidence="1">Reverse transcriptase domain-containing protein</fullName>
    </recommendedName>
</protein>
<gene>
    <name evidence="2" type="ORF">TSUD_392280</name>
</gene>
<dbReference type="CDD" id="cd01650">
    <property type="entry name" value="RT_nLTR_like"/>
    <property type="match status" value="1"/>
</dbReference>
<name>A0A2Z6NDH5_TRISU</name>